<sequence>MNIKNREKEIEEIVNGVFKIIDKDNIDEIKYDVISRGCPHEPKGLPKNKMGIYMFIYGDRFLKIGRVGNKSNARFVSQHYNPNSSKSNLAKSILKDEDMKDFNLDEKSVGKWIKDECFRIDILVDDSLGIRALSVIESILQYKYKPIYEGFKSQR</sequence>
<proteinExistence type="predicted"/>
<evidence type="ECO:0008006" key="3">
    <source>
        <dbReference type="Google" id="ProtNLM"/>
    </source>
</evidence>
<name>A0A1M5S417_9FIRM</name>
<evidence type="ECO:0000313" key="1">
    <source>
        <dbReference type="EMBL" id="SHH33028.1"/>
    </source>
</evidence>
<dbReference type="Proteomes" id="UP000184032">
    <property type="component" value="Unassembled WGS sequence"/>
</dbReference>
<reference evidence="1 2" key="1">
    <citation type="submission" date="2016-11" db="EMBL/GenBank/DDBJ databases">
        <authorList>
            <person name="Jaros S."/>
            <person name="Januszkiewicz K."/>
            <person name="Wedrychowicz H."/>
        </authorList>
    </citation>
    <scope>NUCLEOTIDE SEQUENCE [LARGE SCALE GENOMIC DNA]</scope>
    <source>
        <strain evidence="1 2">DSM 21120</strain>
    </source>
</reference>
<accession>A0A1M5S417</accession>
<dbReference type="RefSeq" id="WP_073184522.1">
    <property type="nucleotide sequence ID" value="NZ_FQXI01000006.1"/>
</dbReference>
<protein>
    <recommendedName>
        <fullName evidence="3">GIY-YIG domain-containing protein</fullName>
    </recommendedName>
</protein>
<dbReference type="AlphaFoldDB" id="A0A1M5S417"/>
<keyword evidence="2" id="KW-1185">Reference proteome</keyword>
<evidence type="ECO:0000313" key="2">
    <source>
        <dbReference type="Proteomes" id="UP000184032"/>
    </source>
</evidence>
<gene>
    <name evidence="1" type="ORF">SAMN02745245_01102</name>
</gene>
<organism evidence="1 2">
    <name type="scientific">Anaerosphaera aminiphila DSM 21120</name>
    <dbReference type="NCBI Taxonomy" id="1120995"/>
    <lineage>
        <taxon>Bacteria</taxon>
        <taxon>Bacillati</taxon>
        <taxon>Bacillota</taxon>
        <taxon>Tissierellia</taxon>
        <taxon>Tissierellales</taxon>
        <taxon>Peptoniphilaceae</taxon>
        <taxon>Anaerosphaera</taxon>
    </lineage>
</organism>
<dbReference type="OrthoDB" id="6057425at2"/>
<dbReference type="EMBL" id="FQXI01000006">
    <property type="protein sequence ID" value="SHH33028.1"/>
    <property type="molecule type" value="Genomic_DNA"/>
</dbReference>